<dbReference type="OrthoDB" id="254354at2"/>
<feature type="region of interest" description="Disordered" evidence="1">
    <location>
        <begin position="1128"/>
        <end position="1225"/>
    </location>
</feature>
<accession>A0A518H5H8</accession>
<sequence>MTMATRRPGRSRAAGKGPDRAARPSAEALETRTLLAADTGLVRFDTFEEGDADWPAEVSGAPRVPTARMMVTQARGGLESPGDRDAVAVSLRAGEVFIASLDDFFTNDSRTGTYGLVLRGPDGSVLADESFEVTHSPFRTTVFDPGGPASSSFQGDRRLEFEVPTTGTYFVELADRSDLGSPEQSYTVGLRTIGLESGTLDRLFLNIGASNEIVARLAGDRLLLAGPVGIGFALRGAWSSTVEDAGEGRSRLRFEAGGTLQLESAIGDLPLPIPPGLTFTVTTSPGDDGSPRFGAVETIEFNADLGPFALARPLQDALGVSLGTPAGSLSLDREAYGLKLGRDGLVQETGAPVNANVPYLFYTYQSGLSAEFGGFEARTLGGYEWSIVTDPSDVFLYAGVSGIPSPLGEFAVAGSVKGNIPFDPFSRPSEYNGSVFGNIYLRADVDLSKLVGAPVSINGDLVIDFDVDDDGRILGGIADAPSRFVSGGFDPAVLGSAATDAISDVAIGANAEIRVGLEIGDAESGGGGDSSGLVALTVPIGEGTIVYDPAEEGIFARGGSVNPFEGTFLEAFGSNDRVLADGFIKRDGTFRLTYETNYRVLGYRLSGGTITVSNAGVTARGDVGLLGARAVVTGDIERNGDFEFRGRVEVDLGILAGNADVRFARIGSGVSFTAGFSARANTEIAGVEFGGSVSFSLSVGLSRGQLTYDGSARGSLFLGEFRIDAGLRIFADRNEFGFEIDIPGAAVIEDVVGGFLEFFGVERPDIPDTIRVSFPRGQASDESVMVPPPLPPPPPPPERPRTPGDFDGDGVTEFGAFGFSPVEGFARFAVLTSAGGLLNQPFGGPEDLPIAGDYDGDGVADLGVYGFSPAEGVSRFAVLASGGEVISRPFGGPDDLPVAGDFDGDDITDIAVYGFSPTEGFARFAIILSGGPSDTHPDGFISQPFGGPEDIPIAGDFDGDGTTDIGVYGFSPDEGFARFAVILSGGASKAYPEGFISRPFGGPGDLPIAGDFDGDGTTDIGVYGFSPAEGFARFAILLSGGASDAHPDGFISRPFGGPDDLPVSGDFDGDGTSDLGVYGFSPAEGVSRFAILPSGEGPAISQPFGGERDVALTIPPASVRFRRDGFASAPQASGTARAASRAGGVVPEGPARTPRSMIGRSGTAPLGGRGRPPSIPARGPASPGSRPLDLDRVRPRDRPDTPASWPDRLVESLGVRRRGLVPRPT</sequence>
<organism evidence="2 3">
    <name type="scientific">Tautonia plasticadhaerens</name>
    <dbReference type="NCBI Taxonomy" id="2527974"/>
    <lineage>
        <taxon>Bacteria</taxon>
        <taxon>Pseudomonadati</taxon>
        <taxon>Planctomycetota</taxon>
        <taxon>Planctomycetia</taxon>
        <taxon>Isosphaerales</taxon>
        <taxon>Isosphaeraceae</taxon>
        <taxon>Tautonia</taxon>
    </lineage>
</organism>
<feature type="compositionally biased region" description="Pro residues" evidence="1">
    <location>
        <begin position="786"/>
        <end position="797"/>
    </location>
</feature>
<keyword evidence="3" id="KW-1185">Reference proteome</keyword>
<dbReference type="EMBL" id="CP036426">
    <property type="protein sequence ID" value="QDV36068.1"/>
    <property type="molecule type" value="Genomic_DNA"/>
</dbReference>
<evidence type="ECO:0000313" key="3">
    <source>
        <dbReference type="Proteomes" id="UP000317835"/>
    </source>
</evidence>
<feature type="compositionally biased region" description="Basic residues" evidence="1">
    <location>
        <begin position="1215"/>
        <end position="1225"/>
    </location>
</feature>
<feature type="region of interest" description="Disordered" evidence="1">
    <location>
        <begin position="1"/>
        <end position="26"/>
    </location>
</feature>
<feature type="region of interest" description="Disordered" evidence="1">
    <location>
        <begin position="778"/>
        <end position="804"/>
    </location>
</feature>
<dbReference type="InterPro" id="IPR028994">
    <property type="entry name" value="Integrin_alpha_N"/>
</dbReference>
<dbReference type="KEGG" id="tpla:ElP_39780"/>
<dbReference type="AlphaFoldDB" id="A0A518H5H8"/>
<proteinExistence type="predicted"/>
<feature type="compositionally biased region" description="Basic and acidic residues" evidence="1">
    <location>
        <begin position="1188"/>
        <end position="1200"/>
    </location>
</feature>
<evidence type="ECO:0000313" key="2">
    <source>
        <dbReference type="EMBL" id="QDV36068.1"/>
    </source>
</evidence>
<reference evidence="2 3" key="1">
    <citation type="submission" date="2019-02" db="EMBL/GenBank/DDBJ databases">
        <title>Deep-cultivation of Planctomycetes and their phenomic and genomic characterization uncovers novel biology.</title>
        <authorList>
            <person name="Wiegand S."/>
            <person name="Jogler M."/>
            <person name="Boedeker C."/>
            <person name="Pinto D."/>
            <person name="Vollmers J."/>
            <person name="Rivas-Marin E."/>
            <person name="Kohn T."/>
            <person name="Peeters S.H."/>
            <person name="Heuer A."/>
            <person name="Rast P."/>
            <person name="Oberbeckmann S."/>
            <person name="Bunk B."/>
            <person name="Jeske O."/>
            <person name="Meyerdierks A."/>
            <person name="Storesund J.E."/>
            <person name="Kallscheuer N."/>
            <person name="Luecker S."/>
            <person name="Lage O.M."/>
            <person name="Pohl T."/>
            <person name="Merkel B.J."/>
            <person name="Hornburger P."/>
            <person name="Mueller R.-W."/>
            <person name="Bruemmer F."/>
            <person name="Labrenz M."/>
            <person name="Spormann A.M."/>
            <person name="Op den Camp H."/>
            <person name="Overmann J."/>
            <person name="Amann R."/>
            <person name="Jetten M.S.M."/>
            <person name="Mascher T."/>
            <person name="Medema M.H."/>
            <person name="Devos D.P."/>
            <person name="Kaster A.-K."/>
            <person name="Ovreas L."/>
            <person name="Rohde M."/>
            <person name="Galperin M.Y."/>
            <person name="Jogler C."/>
        </authorList>
    </citation>
    <scope>NUCLEOTIDE SEQUENCE [LARGE SCALE GENOMIC DNA]</scope>
    <source>
        <strain evidence="2 3">ElP</strain>
    </source>
</reference>
<evidence type="ECO:0008006" key="4">
    <source>
        <dbReference type="Google" id="ProtNLM"/>
    </source>
</evidence>
<evidence type="ECO:0000256" key="1">
    <source>
        <dbReference type="SAM" id="MobiDB-lite"/>
    </source>
</evidence>
<name>A0A518H5H8_9BACT</name>
<dbReference type="SUPFAM" id="SSF69318">
    <property type="entry name" value="Integrin alpha N-terminal domain"/>
    <property type="match status" value="1"/>
</dbReference>
<dbReference type="RefSeq" id="WP_145272081.1">
    <property type="nucleotide sequence ID" value="NZ_CP036426.1"/>
</dbReference>
<gene>
    <name evidence="2" type="ORF">ElP_39780</name>
</gene>
<dbReference type="Proteomes" id="UP000317835">
    <property type="component" value="Chromosome"/>
</dbReference>
<feature type="compositionally biased region" description="Low complexity" evidence="1">
    <location>
        <begin position="1132"/>
        <end position="1144"/>
    </location>
</feature>
<protein>
    <recommendedName>
        <fullName evidence="4">FG-GAP repeat protein</fullName>
    </recommendedName>
</protein>